<evidence type="ECO:0000313" key="2">
    <source>
        <dbReference type="EMBL" id="RBQ28572.1"/>
    </source>
</evidence>
<name>A0A366MT58_9BACT</name>
<comment type="caution">
    <text evidence="2">The sequence shown here is derived from an EMBL/GenBank/DDBJ whole genome shotgun (WGS) entry which is preliminary data.</text>
</comment>
<reference evidence="2 3" key="1">
    <citation type="submission" date="2017-10" db="EMBL/GenBank/DDBJ databases">
        <title>Genomics of the genus Arcobacter.</title>
        <authorList>
            <person name="Perez-Cataluna A."/>
            <person name="Figueras M.J."/>
        </authorList>
    </citation>
    <scope>NUCLEOTIDE SEQUENCE [LARGE SCALE GENOMIC DNA]</scope>
    <source>
        <strain evidence="2 3">CECT 9230</strain>
    </source>
</reference>
<keyword evidence="1" id="KW-0732">Signal</keyword>
<dbReference type="Proteomes" id="UP000252669">
    <property type="component" value="Unassembled WGS sequence"/>
</dbReference>
<sequence length="155" mass="18191">MSLLKKIIIGCLFLTSLAFASNDIYMVQKGTLNFNKNITIEKVFNDYKYFDEIEWESFVDNNIRVVNVVSKLSYQYLFNNATDGWTSELDVYFLVQFILNDKAIIPHDVGLIYLDGKTDELISEKYAVELNIDQNKVLDIFYDIYNNEPLRHLYN</sequence>
<keyword evidence="3" id="KW-1185">Reference proteome</keyword>
<protein>
    <submittedName>
        <fullName evidence="2">Uncharacterized protein</fullName>
    </submittedName>
</protein>
<accession>A0A366MT58</accession>
<proteinExistence type="predicted"/>
<evidence type="ECO:0000313" key="3">
    <source>
        <dbReference type="Proteomes" id="UP000252669"/>
    </source>
</evidence>
<feature type="signal peptide" evidence="1">
    <location>
        <begin position="1"/>
        <end position="20"/>
    </location>
</feature>
<feature type="chain" id="PRO_5016794687" evidence="1">
    <location>
        <begin position="21"/>
        <end position="155"/>
    </location>
</feature>
<evidence type="ECO:0000256" key="1">
    <source>
        <dbReference type="SAM" id="SignalP"/>
    </source>
</evidence>
<organism evidence="2 3">
    <name type="scientific">Aliarcobacter vitoriensis</name>
    <dbReference type="NCBI Taxonomy" id="2011099"/>
    <lineage>
        <taxon>Bacteria</taxon>
        <taxon>Pseudomonadati</taxon>
        <taxon>Campylobacterota</taxon>
        <taxon>Epsilonproteobacteria</taxon>
        <taxon>Campylobacterales</taxon>
        <taxon>Arcobacteraceae</taxon>
        <taxon>Aliarcobacter</taxon>
    </lineage>
</organism>
<dbReference type="AlphaFoldDB" id="A0A366MT58"/>
<gene>
    <name evidence="2" type="ORF">CRU91_08665</name>
</gene>
<dbReference type="RefSeq" id="WP_113894828.1">
    <property type="nucleotide sequence ID" value="NZ_JANJGA010000014.1"/>
</dbReference>
<dbReference type="EMBL" id="PDKB01000014">
    <property type="protein sequence ID" value="RBQ28572.1"/>
    <property type="molecule type" value="Genomic_DNA"/>
</dbReference>